<dbReference type="Proteomes" id="UP000030744">
    <property type="component" value="Unassembled WGS sequence"/>
</dbReference>
<dbReference type="RefSeq" id="XP_037878514.1">
    <property type="nucleotide sequence ID" value="XM_038022660.1"/>
</dbReference>
<reference evidence="3" key="2">
    <citation type="submission" date="2013-10" db="EMBL/GenBank/DDBJ databases">
        <authorList>
            <person name="Aslett M."/>
        </authorList>
    </citation>
    <scope>NUCLEOTIDE SEQUENCE [LARGE SCALE GENOMIC DNA]</scope>
    <source>
        <strain evidence="3">Houghton</strain>
    </source>
</reference>
<evidence type="ECO:0000313" key="3">
    <source>
        <dbReference type="EMBL" id="CDJ36225.1"/>
    </source>
</evidence>
<dbReference type="AlphaFoldDB" id="U6KDW6"/>
<keyword evidence="2" id="KW-1133">Transmembrane helix</keyword>
<dbReference type="GeneID" id="60404245"/>
<feature type="compositionally biased region" description="Basic and acidic residues" evidence="1">
    <location>
        <begin position="227"/>
        <end position="237"/>
    </location>
</feature>
<feature type="region of interest" description="Disordered" evidence="1">
    <location>
        <begin position="225"/>
        <end position="287"/>
    </location>
</feature>
<feature type="transmembrane region" description="Helical" evidence="2">
    <location>
        <begin position="60"/>
        <end position="80"/>
    </location>
</feature>
<organism evidence="3 4">
    <name type="scientific">Eimeria mitis</name>
    <dbReference type="NCBI Taxonomy" id="44415"/>
    <lineage>
        <taxon>Eukaryota</taxon>
        <taxon>Sar</taxon>
        <taxon>Alveolata</taxon>
        <taxon>Apicomplexa</taxon>
        <taxon>Conoidasida</taxon>
        <taxon>Coccidia</taxon>
        <taxon>Eucoccidiorida</taxon>
        <taxon>Eimeriorina</taxon>
        <taxon>Eimeriidae</taxon>
        <taxon>Eimeria</taxon>
    </lineage>
</organism>
<keyword evidence="2" id="KW-0472">Membrane</keyword>
<evidence type="ECO:0008006" key="5">
    <source>
        <dbReference type="Google" id="ProtNLM"/>
    </source>
</evidence>
<proteinExistence type="predicted"/>
<reference evidence="3" key="1">
    <citation type="submission" date="2013-10" db="EMBL/GenBank/DDBJ databases">
        <title>Genomic analysis of the causative agents of coccidiosis in chickens.</title>
        <authorList>
            <person name="Reid A.J."/>
            <person name="Blake D."/>
            <person name="Billington K."/>
            <person name="Browne H."/>
            <person name="Dunn M."/>
            <person name="Hung S."/>
            <person name="Kawahara F."/>
            <person name="Miranda-Saavedra D."/>
            <person name="Mourier T."/>
            <person name="Nagra H."/>
            <person name="Otto T.D."/>
            <person name="Rawlings N."/>
            <person name="Sanchez A."/>
            <person name="Sanders M."/>
            <person name="Subramaniam C."/>
            <person name="Tay Y."/>
            <person name="Dear P."/>
            <person name="Doerig C."/>
            <person name="Gruber A."/>
            <person name="Parkinson J."/>
            <person name="Shirley M."/>
            <person name="Wan K.L."/>
            <person name="Berriman M."/>
            <person name="Tomley F."/>
            <person name="Pain A."/>
        </authorList>
    </citation>
    <scope>NUCLEOTIDE SEQUENCE [LARGE SCALE GENOMIC DNA]</scope>
    <source>
        <strain evidence="3">Houghton</strain>
    </source>
</reference>
<gene>
    <name evidence="3" type="ORF">EMH_0070820</name>
</gene>
<keyword evidence="4" id="KW-1185">Reference proteome</keyword>
<accession>U6KDW6</accession>
<name>U6KDW6_9EIME</name>
<feature type="compositionally biased region" description="Pro residues" evidence="1">
    <location>
        <begin position="1"/>
        <end position="10"/>
    </location>
</feature>
<evidence type="ECO:0000256" key="2">
    <source>
        <dbReference type="SAM" id="Phobius"/>
    </source>
</evidence>
<protein>
    <recommendedName>
        <fullName evidence="5">Transmembrane protein</fullName>
    </recommendedName>
</protein>
<dbReference type="EMBL" id="HG735643">
    <property type="protein sequence ID" value="CDJ36225.1"/>
    <property type="molecule type" value="Genomic_DNA"/>
</dbReference>
<dbReference type="VEuPathDB" id="ToxoDB:EMH_0070820"/>
<keyword evidence="2" id="KW-0812">Transmembrane</keyword>
<feature type="region of interest" description="Disordered" evidence="1">
    <location>
        <begin position="162"/>
        <end position="181"/>
    </location>
</feature>
<evidence type="ECO:0000313" key="4">
    <source>
        <dbReference type="Proteomes" id="UP000030744"/>
    </source>
</evidence>
<sequence>MTPRYHPPNPDLQQSPGRLASHTPNTRHESVVSTSSSSHQFVVGAGRKPLEPRLSRGKCLASALASILSLVTILAVLALCRTSQRRLDSGGAVRRSLSDTEDDREQSEIVEQCLDLEQELGLPVAASAYGEEASEATSRIVAMLYDSAAAFEQMRVLGLQKRQDGAHSPPPKLPRLHQAGPPALYSQGSFGSFWPQSGGGLVESVVGALDADAWVTDDSELVFGEGEQQRHMAKPEEVPGLQRKVSSSQSYPLALYEGDSKPSAALSLGKPNSAEPGLSPKGWIDGS</sequence>
<evidence type="ECO:0000256" key="1">
    <source>
        <dbReference type="SAM" id="MobiDB-lite"/>
    </source>
</evidence>
<feature type="region of interest" description="Disordered" evidence="1">
    <location>
        <begin position="1"/>
        <end position="42"/>
    </location>
</feature>